<dbReference type="OrthoDB" id="443981at2759"/>
<dbReference type="GO" id="GO:0005085">
    <property type="term" value="F:guanyl-nucleotide exchange factor activity"/>
    <property type="evidence" value="ECO:0007669"/>
    <property type="project" value="InterPro"/>
</dbReference>
<dbReference type="InterPro" id="IPR011993">
    <property type="entry name" value="PH-like_dom_sf"/>
</dbReference>
<dbReference type="EMBL" id="HG805926">
    <property type="protein sequence ID" value="CDW54955.1"/>
    <property type="molecule type" value="Genomic_DNA"/>
</dbReference>
<dbReference type="SUPFAM" id="SSF50729">
    <property type="entry name" value="PH domain-like"/>
    <property type="match status" value="1"/>
</dbReference>
<evidence type="ECO:0000313" key="5">
    <source>
        <dbReference type="EMBL" id="CDW54955.1"/>
    </source>
</evidence>
<gene>
    <name evidence="5" type="ORF">TTRE_0000322501</name>
</gene>
<keyword evidence="6" id="KW-1185">Reference proteome</keyword>
<dbReference type="Gene3D" id="1.20.900.10">
    <property type="entry name" value="Dbl homology (DH) domain"/>
    <property type="match status" value="1"/>
</dbReference>
<dbReference type="PRINTS" id="PR00452">
    <property type="entry name" value="SH3DOMAIN"/>
</dbReference>
<keyword evidence="1 2" id="KW-0728">SH3 domain</keyword>
<evidence type="ECO:0000256" key="2">
    <source>
        <dbReference type="PROSITE-ProRule" id="PRU00192"/>
    </source>
</evidence>
<dbReference type="InterPro" id="IPR000219">
    <property type="entry name" value="DH_dom"/>
</dbReference>
<proteinExistence type="predicted"/>
<evidence type="ECO:0000259" key="4">
    <source>
        <dbReference type="PROSITE" id="PS50010"/>
    </source>
</evidence>
<dbReference type="Pfam" id="PF16523">
    <property type="entry name" value="betaPIX_CC"/>
    <property type="match status" value="1"/>
</dbReference>
<dbReference type="Gene3D" id="2.30.29.30">
    <property type="entry name" value="Pleckstrin-homology domain (PH domain)/Phosphotyrosine-binding domain (PTB)"/>
    <property type="match status" value="1"/>
</dbReference>
<name>A0A077Z8C9_TRITR</name>
<dbReference type="GO" id="GO:0016192">
    <property type="term" value="P:vesicle-mediated transport"/>
    <property type="evidence" value="ECO:0007669"/>
    <property type="project" value="UniProtKB-ARBA"/>
</dbReference>
<dbReference type="Pfam" id="PF00621">
    <property type="entry name" value="RhoGEF"/>
    <property type="match status" value="1"/>
</dbReference>
<dbReference type="Proteomes" id="UP000030665">
    <property type="component" value="Unassembled WGS sequence"/>
</dbReference>
<sequence length="650" mass="73426">MNRQTADDPAFILAQAKYNFTGRNNDELCFKKGDMIVVTQQLSEGWWEGTLNGKTGWFPSNYVSLEKQDAGMKTRMPVELDIDNSSLMTSDRRLAFRNMVLRDLLENEQKHLEELVGFWEVYVKPLKDADVISKFEFGCLVGNISQVIQFQSDFCHDLIEEAQKSSRDQRIGGKFLRSAETLKHLLAEYCKNHPVAVNVINSNSNSVFTIHPFILRGKLAQFMQKKGSNDLLLVSRLSQPFRHVETYAVALLEYERNLEESHPDRGDTQRAVAVYREIAVGLVFSLLFRKLNLRKQKEMQLDLLSSTITDWEGEPLETLGDILLVTKSNARLEGVCDGDCCIILFAECIVVLHGRISLTGTVVRRIVDIPRGKLSIEVISKSDDCVLLTFSVGNMDDLNRWSESLEALTSENAEDSCTLISPTTPSKYTKVETEVSPLLKPRVSHMPVPGHAELIKRVDDASKALPRKRYNGYCLRPLPTQRSWFGTPLIDGEIKLRKKGEVHHSQKLRRSQLLAEQVDLCYDADEIELLQVVESYCSSTSDSWKPLICSRNGKAPYVLIAEDEKIFCEEFVGDELIVQEKTLVDTVYALKDQVRILSEIVNDLTRALQAEQIAQKRTDDVLRQIVAERASTTSSLSNCAKDYSSAEGAT</sequence>
<reference evidence="5" key="1">
    <citation type="submission" date="2014-01" db="EMBL/GenBank/DDBJ databases">
        <authorList>
            <person name="Aslett M."/>
        </authorList>
    </citation>
    <scope>NUCLEOTIDE SEQUENCE</scope>
</reference>
<dbReference type="SUPFAM" id="SSF48065">
    <property type="entry name" value="DBL homology domain (DH-domain)"/>
    <property type="match status" value="1"/>
</dbReference>
<accession>A0A077Z8C9</accession>
<dbReference type="Pfam" id="PF07653">
    <property type="entry name" value="SH3_2"/>
    <property type="match status" value="1"/>
</dbReference>
<dbReference type="InterPro" id="IPR036028">
    <property type="entry name" value="SH3-like_dom_sf"/>
</dbReference>
<dbReference type="Gene3D" id="2.30.30.40">
    <property type="entry name" value="SH3 Domains"/>
    <property type="match status" value="1"/>
</dbReference>
<feature type="domain" description="SH3" evidence="3">
    <location>
        <begin position="9"/>
        <end position="68"/>
    </location>
</feature>
<evidence type="ECO:0000259" key="3">
    <source>
        <dbReference type="PROSITE" id="PS50002"/>
    </source>
</evidence>
<dbReference type="FunFam" id="2.30.30.40:FF:000072">
    <property type="entry name" value="Unconventional Myosin IB"/>
    <property type="match status" value="1"/>
</dbReference>
<feature type="domain" description="DH" evidence="4">
    <location>
        <begin position="96"/>
        <end position="279"/>
    </location>
</feature>
<dbReference type="InterPro" id="IPR035899">
    <property type="entry name" value="DBL_dom_sf"/>
</dbReference>
<dbReference type="CDD" id="cd11877">
    <property type="entry name" value="SH3_PIX"/>
    <property type="match status" value="1"/>
</dbReference>
<dbReference type="STRING" id="36087.A0A077Z8C9"/>
<dbReference type="GO" id="GO:0005737">
    <property type="term" value="C:cytoplasm"/>
    <property type="evidence" value="ECO:0007669"/>
    <property type="project" value="TreeGrafter"/>
</dbReference>
<dbReference type="SMART" id="SM00325">
    <property type="entry name" value="RhoGEF"/>
    <property type="match status" value="1"/>
</dbReference>
<evidence type="ECO:0000256" key="1">
    <source>
        <dbReference type="ARBA" id="ARBA00022443"/>
    </source>
</evidence>
<dbReference type="InterPro" id="IPR001452">
    <property type="entry name" value="SH3_domain"/>
</dbReference>
<dbReference type="SUPFAM" id="SSF50044">
    <property type="entry name" value="SH3-domain"/>
    <property type="match status" value="1"/>
</dbReference>
<dbReference type="InterPro" id="IPR032409">
    <property type="entry name" value="GEF6/7_CC"/>
</dbReference>
<dbReference type="PROSITE" id="PS50010">
    <property type="entry name" value="DH_2"/>
    <property type="match status" value="1"/>
</dbReference>
<dbReference type="Gene3D" id="1.20.5.390">
    <property type="entry name" value="L1 transposable element, trimerization domain"/>
    <property type="match status" value="1"/>
</dbReference>
<dbReference type="PANTHER" id="PTHR46026:SF1">
    <property type="entry name" value="RHO-TYPE GUANINE NUCLEOTIDE EXCHANGE FACTOR, ISOFORM F"/>
    <property type="match status" value="1"/>
</dbReference>
<dbReference type="AlphaFoldDB" id="A0A077Z8C9"/>
<protein>
    <submittedName>
        <fullName evidence="5">Rho guanine nucleotide exchange factor 7</fullName>
    </submittedName>
</protein>
<dbReference type="PROSITE" id="PS50002">
    <property type="entry name" value="SH3"/>
    <property type="match status" value="1"/>
</dbReference>
<dbReference type="PANTHER" id="PTHR46026">
    <property type="entry name" value="RHO-TYPE GUANINE NUCLEOTIDE EXCHANGE FACTOR, ISOFORM F"/>
    <property type="match status" value="1"/>
</dbReference>
<evidence type="ECO:0000313" key="6">
    <source>
        <dbReference type="Proteomes" id="UP000030665"/>
    </source>
</evidence>
<dbReference type="SMART" id="SM00326">
    <property type="entry name" value="SH3"/>
    <property type="match status" value="1"/>
</dbReference>
<reference evidence="5" key="2">
    <citation type="submission" date="2014-03" db="EMBL/GenBank/DDBJ databases">
        <title>The whipworm genome and dual-species transcriptomics of an intimate host-pathogen interaction.</title>
        <authorList>
            <person name="Foth B.J."/>
            <person name="Tsai I.J."/>
            <person name="Reid A.J."/>
            <person name="Bancroft A.J."/>
            <person name="Nichol S."/>
            <person name="Tracey A."/>
            <person name="Holroyd N."/>
            <person name="Cotton J.A."/>
            <person name="Stanley E.J."/>
            <person name="Zarowiecki M."/>
            <person name="Liu J.Z."/>
            <person name="Huckvale T."/>
            <person name="Cooper P.J."/>
            <person name="Grencis R.K."/>
            <person name="Berriman M."/>
        </authorList>
    </citation>
    <scope>NUCLEOTIDE SEQUENCE [LARGE SCALE GENOMIC DNA]</scope>
</reference>
<organism evidence="5 6">
    <name type="scientific">Trichuris trichiura</name>
    <name type="common">Whipworm</name>
    <name type="synonym">Trichocephalus trichiurus</name>
    <dbReference type="NCBI Taxonomy" id="36087"/>
    <lineage>
        <taxon>Eukaryota</taxon>
        <taxon>Metazoa</taxon>
        <taxon>Ecdysozoa</taxon>
        <taxon>Nematoda</taxon>
        <taxon>Enoplea</taxon>
        <taxon>Dorylaimia</taxon>
        <taxon>Trichinellida</taxon>
        <taxon>Trichuridae</taxon>
        <taxon>Trichuris</taxon>
    </lineage>
</organism>